<dbReference type="EMBL" id="WNEG01000029">
    <property type="protein sequence ID" value="NMG82830.1"/>
    <property type="molecule type" value="Genomic_DNA"/>
</dbReference>
<dbReference type="AlphaFoldDB" id="A0A848D722"/>
<proteinExistence type="predicted"/>
<organism evidence="1 2">
    <name type="scientific">Candidatus Ethanoperedens thermophilum</name>
    <dbReference type="NCBI Taxonomy" id="2766897"/>
    <lineage>
        <taxon>Archaea</taxon>
        <taxon>Methanobacteriati</taxon>
        <taxon>Methanobacteriota</taxon>
        <taxon>Stenosarchaea group</taxon>
        <taxon>Methanomicrobia</taxon>
        <taxon>Methanosarcinales</taxon>
        <taxon>Methanosarcinales incertae sedis</taxon>
        <taxon>GOM Arc I cluster</taxon>
        <taxon>Candidatus Ethanoperedens</taxon>
    </lineage>
</organism>
<dbReference type="Pfam" id="PF03683">
    <property type="entry name" value="UPF0175"/>
    <property type="match status" value="1"/>
</dbReference>
<evidence type="ECO:0000313" key="2">
    <source>
        <dbReference type="Proteomes" id="UP000606580"/>
    </source>
</evidence>
<reference evidence="1" key="1">
    <citation type="journal article" date="2020" name="MBio">
        <title>'Candidatus Ethanoperedens,' a Thermophilic Genus of Archaea Mediating the Anaerobic Oxidation of Ethane.</title>
        <authorList>
            <person name="Hahn C.J."/>
            <person name="Laso-Perez R."/>
            <person name="Vulcano F."/>
            <person name="Vaziourakis K.M."/>
            <person name="Stokke R."/>
            <person name="Steen I.H."/>
            <person name="Teske A."/>
            <person name="Boetius A."/>
            <person name="Liebeke M."/>
            <person name="Amann R."/>
            <person name="Knittel K."/>
            <person name="Wegener G."/>
        </authorList>
    </citation>
    <scope>NUCLEOTIDE SEQUENCE</scope>
    <source>
        <strain evidence="1">GoM-Arc1-LC-WB58</strain>
    </source>
</reference>
<feature type="non-terminal residue" evidence="1">
    <location>
        <position position="1"/>
    </location>
</feature>
<dbReference type="InterPro" id="IPR005368">
    <property type="entry name" value="UPF0175"/>
</dbReference>
<name>A0A848D722_9EURY</name>
<sequence>PNSSETTSNKSRPRTVSTIKEIAALHLYKNGTISLGKADEIIGLSKQEMLHLLSIKRIPINYATDDLNSDLETLDQVLSQSGIH</sequence>
<gene>
    <name evidence="1" type="ORF">GIS02_01330</name>
</gene>
<comment type="caution">
    <text evidence="1">The sequence shown here is derived from an EMBL/GenBank/DDBJ whole genome shotgun (WGS) entry which is preliminary data.</text>
</comment>
<evidence type="ECO:0000313" key="1">
    <source>
        <dbReference type="EMBL" id="NMG82830.1"/>
    </source>
</evidence>
<dbReference type="Proteomes" id="UP000606580">
    <property type="component" value="Unassembled WGS sequence"/>
</dbReference>
<protein>
    <submittedName>
        <fullName evidence="1">Uncharacterized protein</fullName>
    </submittedName>
</protein>
<accession>A0A848D722</accession>